<dbReference type="EMBL" id="KV407457">
    <property type="protein sequence ID" value="KZF23464.1"/>
    <property type="molecule type" value="Genomic_DNA"/>
</dbReference>
<keyword evidence="1" id="KW-0472">Membrane</keyword>
<feature type="transmembrane region" description="Helical" evidence="1">
    <location>
        <begin position="38"/>
        <end position="61"/>
    </location>
</feature>
<keyword evidence="3" id="KW-1185">Reference proteome</keyword>
<sequence length="209" mass="24752">MRSAKELFKHEWKKREGGYNLGNSTKLKERILVFTFRSSFLCSFIFLPRILRLFSVFAHFSPSRRRPKRVHDEKEVRKIYQFALRAFCSLSDLSPPFLCCCLLPLLRSCHLSFVFLLESKEKRSKSIGSLECFSLFLFPAYFSSLYLFARMEWFSSRSDLIPDANAQVICCGRLFECRCILRQTFNLLYFESHIRPDGKDLHESLERRI</sequence>
<dbReference type="AlphaFoldDB" id="A0A165HG97"/>
<organism evidence="2 3">
    <name type="scientific">Xylona heveae (strain CBS 132557 / TC161)</name>
    <dbReference type="NCBI Taxonomy" id="1328760"/>
    <lineage>
        <taxon>Eukaryota</taxon>
        <taxon>Fungi</taxon>
        <taxon>Dikarya</taxon>
        <taxon>Ascomycota</taxon>
        <taxon>Pezizomycotina</taxon>
        <taxon>Xylonomycetes</taxon>
        <taxon>Xylonales</taxon>
        <taxon>Xylonaceae</taxon>
        <taxon>Xylona</taxon>
    </lineage>
</organism>
<name>A0A165HG97_XYLHT</name>
<reference evidence="2 3" key="1">
    <citation type="journal article" date="2016" name="Fungal Biol.">
        <title>The genome of Xylona heveae provides a window into fungal endophytism.</title>
        <authorList>
            <person name="Gazis R."/>
            <person name="Kuo A."/>
            <person name="Riley R."/>
            <person name="LaButti K."/>
            <person name="Lipzen A."/>
            <person name="Lin J."/>
            <person name="Amirebrahimi M."/>
            <person name="Hesse C.N."/>
            <person name="Spatafora J.W."/>
            <person name="Henrissat B."/>
            <person name="Hainaut M."/>
            <person name="Grigoriev I.V."/>
            <person name="Hibbett D.S."/>
        </authorList>
    </citation>
    <scope>NUCLEOTIDE SEQUENCE [LARGE SCALE GENOMIC DNA]</scope>
    <source>
        <strain evidence="2 3">TC161</strain>
    </source>
</reference>
<gene>
    <name evidence="2" type="ORF">L228DRAFT_116921</name>
</gene>
<evidence type="ECO:0008006" key="4">
    <source>
        <dbReference type="Google" id="ProtNLM"/>
    </source>
</evidence>
<dbReference type="GeneID" id="28894089"/>
<keyword evidence="1" id="KW-1133">Transmembrane helix</keyword>
<dbReference type="InParanoid" id="A0A165HG97"/>
<protein>
    <recommendedName>
        <fullName evidence="4">Transmembrane protein</fullName>
    </recommendedName>
</protein>
<dbReference type="Proteomes" id="UP000076632">
    <property type="component" value="Unassembled WGS sequence"/>
</dbReference>
<evidence type="ECO:0000256" key="1">
    <source>
        <dbReference type="SAM" id="Phobius"/>
    </source>
</evidence>
<proteinExistence type="predicted"/>
<evidence type="ECO:0000313" key="3">
    <source>
        <dbReference type="Proteomes" id="UP000076632"/>
    </source>
</evidence>
<keyword evidence="1" id="KW-0812">Transmembrane</keyword>
<evidence type="ECO:0000313" key="2">
    <source>
        <dbReference type="EMBL" id="KZF23464.1"/>
    </source>
</evidence>
<accession>A0A165HG97</accession>
<dbReference type="RefSeq" id="XP_018189019.1">
    <property type="nucleotide sequence ID" value="XM_018328952.1"/>
</dbReference>
<feature type="transmembrane region" description="Helical" evidence="1">
    <location>
        <begin position="126"/>
        <end position="148"/>
    </location>
</feature>